<comment type="caution">
    <text evidence="15">The sequence shown here is derived from an EMBL/GenBank/DDBJ whole genome shotgun (WGS) entry which is preliminary data.</text>
</comment>
<dbReference type="GO" id="GO:0005829">
    <property type="term" value="C:cytosol"/>
    <property type="evidence" value="ECO:0007669"/>
    <property type="project" value="TreeGrafter"/>
</dbReference>
<evidence type="ECO:0000256" key="8">
    <source>
        <dbReference type="ARBA" id="ARBA00035676"/>
    </source>
</evidence>
<dbReference type="Gene3D" id="3.30.470.10">
    <property type="match status" value="1"/>
</dbReference>
<evidence type="ECO:0000256" key="4">
    <source>
        <dbReference type="ARBA" id="ARBA00022898"/>
    </source>
</evidence>
<dbReference type="NCBIfam" id="NF004761">
    <property type="entry name" value="PRK06092.1"/>
    <property type="match status" value="1"/>
</dbReference>
<dbReference type="AlphaFoldDB" id="A0A9E5MGW8"/>
<comment type="pathway">
    <text evidence="7">Cofactor biosynthesis; tetrahydrofolate biosynthesis; 4-aminobenzoate from chorismate: step 2/2.</text>
</comment>
<dbReference type="GO" id="GO:0008696">
    <property type="term" value="F:4-amino-4-deoxychorismate lyase activity"/>
    <property type="evidence" value="ECO:0007669"/>
    <property type="project" value="UniProtKB-UniRule"/>
</dbReference>
<dbReference type="RefSeq" id="WP_167183754.1">
    <property type="nucleotide sequence ID" value="NZ_JAAONZ010000004.1"/>
</dbReference>
<keyword evidence="5" id="KW-0289">Folate biosynthesis</keyword>
<comment type="function">
    <text evidence="10">Involved in the biosynthesis of p-aminobenzoate (PABA), a precursor of tetrahydrofolate. Converts 4-amino-4-deoxychorismate into 4-aminobenzoate (PABA) and pyruvate.</text>
</comment>
<accession>A0A9E5MGW8</accession>
<evidence type="ECO:0000256" key="11">
    <source>
        <dbReference type="ARBA" id="ARBA00069174"/>
    </source>
</evidence>
<dbReference type="InterPro" id="IPR018300">
    <property type="entry name" value="Aminotrans_IV_CS"/>
</dbReference>
<evidence type="ECO:0000256" key="6">
    <source>
        <dbReference type="ARBA" id="ARBA00023239"/>
    </source>
</evidence>
<comment type="subunit">
    <text evidence="3">Homodimer.</text>
</comment>
<sequence length="275" mass="29968">MTVISVNGQLGPSVSALDRGLAFGDGVFESMRLLKGQLPLWSYHRSRLVEGCQRLSIPVDITSVENWVQKLISDAAAEKAEGVLKIIVTRGAGGRGYGIDPTLVPTVVCSLHPPPPALSRQPVNLHLCQQRLSINPVLAEIKHLNRLENILLKAECQKAGFEDGLVMDADERVVETTSSNVFLERDGQLYTPSLKNCGVDGVMRRFIINELLPVLNINVEIAAIDLTSLPTFNSVFVCNSVRGIVEVSKIGDVIFSPGEVIDQLQRVLSESRFGS</sequence>
<comment type="catalytic activity">
    <reaction evidence="9">
        <text>4-amino-4-deoxychorismate = 4-aminobenzoate + pyruvate + H(+)</text>
        <dbReference type="Rhea" id="RHEA:16201"/>
        <dbReference type="ChEBI" id="CHEBI:15361"/>
        <dbReference type="ChEBI" id="CHEBI:15378"/>
        <dbReference type="ChEBI" id="CHEBI:17836"/>
        <dbReference type="ChEBI" id="CHEBI:58406"/>
        <dbReference type="EC" id="4.1.3.38"/>
    </reaction>
</comment>
<dbReference type="Gene3D" id="3.20.10.10">
    <property type="entry name" value="D-amino Acid Aminotransferase, subunit A, domain 2"/>
    <property type="match status" value="1"/>
</dbReference>
<evidence type="ECO:0000256" key="10">
    <source>
        <dbReference type="ARBA" id="ARBA00054027"/>
    </source>
</evidence>
<proteinExistence type="inferred from homology"/>
<dbReference type="InterPro" id="IPR043132">
    <property type="entry name" value="BCAT-like_C"/>
</dbReference>
<comment type="similarity">
    <text evidence="2 13">Belongs to the class-IV pyridoxal-phosphate-dependent aminotransferase family.</text>
</comment>
<evidence type="ECO:0000256" key="3">
    <source>
        <dbReference type="ARBA" id="ARBA00011738"/>
    </source>
</evidence>
<dbReference type="EC" id="4.1.3.38" evidence="8 12"/>
<reference evidence="15" key="1">
    <citation type="submission" date="2020-03" db="EMBL/GenBank/DDBJ databases">
        <authorList>
            <person name="Guo F."/>
        </authorList>
    </citation>
    <scope>NUCLEOTIDE SEQUENCE</scope>
    <source>
        <strain evidence="15">JCM 30134</strain>
    </source>
</reference>
<dbReference type="Proteomes" id="UP000787472">
    <property type="component" value="Unassembled WGS sequence"/>
</dbReference>
<keyword evidence="16" id="KW-1185">Reference proteome</keyword>
<dbReference type="CDD" id="cd01559">
    <property type="entry name" value="ADCL_like"/>
    <property type="match status" value="1"/>
</dbReference>
<comment type="cofactor">
    <cofactor evidence="1 14">
        <name>pyridoxal 5'-phosphate</name>
        <dbReference type="ChEBI" id="CHEBI:597326"/>
    </cofactor>
</comment>
<dbReference type="InterPro" id="IPR017824">
    <property type="entry name" value="Aminodeoxychorismate_lyase_IV"/>
</dbReference>
<dbReference type="Pfam" id="PF01063">
    <property type="entry name" value="Aminotran_4"/>
    <property type="match status" value="1"/>
</dbReference>
<name>A0A9E5MGW8_9GAMM</name>
<dbReference type="GO" id="GO:0008153">
    <property type="term" value="P:4-aminobenzoate biosynthetic process"/>
    <property type="evidence" value="ECO:0007669"/>
    <property type="project" value="UniProtKB-UniRule"/>
</dbReference>
<dbReference type="PANTHER" id="PTHR42743:SF2">
    <property type="entry name" value="AMINODEOXYCHORISMATE LYASE"/>
    <property type="match status" value="1"/>
</dbReference>
<evidence type="ECO:0000256" key="1">
    <source>
        <dbReference type="ARBA" id="ARBA00001933"/>
    </source>
</evidence>
<evidence type="ECO:0000313" key="15">
    <source>
        <dbReference type="EMBL" id="NHO65241.1"/>
    </source>
</evidence>
<evidence type="ECO:0000256" key="9">
    <source>
        <dbReference type="ARBA" id="ARBA00049529"/>
    </source>
</evidence>
<dbReference type="GO" id="GO:0046656">
    <property type="term" value="P:folic acid biosynthetic process"/>
    <property type="evidence" value="ECO:0007669"/>
    <property type="project" value="UniProtKB-KW"/>
</dbReference>
<dbReference type="InterPro" id="IPR043131">
    <property type="entry name" value="BCAT-like_N"/>
</dbReference>
<evidence type="ECO:0000256" key="13">
    <source>
        <dbReference type="RuleBase" id="RU004106"/>
    </source>
</evidence>
<dbReference type="InterPro" id="IPR036038">
    <property type="entry name" value="Aminotransferase-like"/>
</dbReference>
<dbReference type="InterPro" id="IPR001544">
    <property type="entry name" value="Aminotrans_IV"/>
</dbReference>
<dbReference type="InterPro" id="IPR050571">
    <property type="entry name" value="Class-IV_PLP-Dep_Aminotrnsfr"/>
</dbReference>
<evidence type="ECO:0000256" key="5">
    <source>
        <dbReference type="ARBA" id="ARBA00022909"/>
    </source>
</evidence>
<dbReference type="GO" id="GO:0030170">
    <property type="term" value="F:pyridoxal phosphate binding"/>
    <property type="evidence" value="ECO:0007669"/>
    <property type="project" value="InterPro"/>
</dbReference>
<dbReference type="NCBIfam" id="TIGR03461">
    <property type="entry name" value="pabC_Proteo"/>
    <property type="match status" value="1"/>
</dbReference>
<evidence type="ECO:0000256" key="2">
    <source>
        <dbReference type="ARBA" id="ARBA00009320"/>
    </source>
</evidence>
<protein>
    <recommendedName>
        <fullName evidence="11 12">Aminodeoxychorismate lyase</fullName>
        <ecNumber evidence="8 12">4.1.3.38</ecNumber>
    </recommendedName>
</protein>
<keyword evidence="6 15" id="KW-0456">Lyase</keyword>
<dbReference type="PANTHER" id="PTHR42743">
    <property type="entry name" value="AMINO-ACID AMINOTRANSFERASE"/>
    <property type="match status" value="1"/>
</dbReference>
<dbReference type="PROSITE" id="PS00770">
    <property type="entry name" value="AA_TRANSFER_CLASS_4"/>
    <property type="match status" value="1"/>
</dbReference>
<evidence type="ECO:0000256" key="14">
    <source>
        <dbReference type="RuleBase" id="RU004516"/>
    </source>
</evidence>
<dbReference type="FunFam" id="3.20.10.10:FF:000002">
    <property type="entry name" value="D-alanine aminotransferase"/>
    <property type="match status" value="1"/>
</dbReference>
<keyword evidence="4 14" id="KW-0663">Pyridoxal phosphate</keyword>
<evidence type="ECO:0000256" key="7">
    <source>
        <dbReference type="ARBA" id="ARBA00035633"/>
    </source>
</evidence>
<dbReference type="EMBL" id="JAAONZ010000004">
    <property type="protein sequence ID" value="NHO65241.1"/>
    <property type="molecule type" value="Genomic_DNA"/>
</dbReference>
<evidence type="ECO:0000256" key="12">
    <source>
        <dbReference type="NCBIfam" id="TIGR03461"/>
    </source>
</evidence>
<organism evidence="15 16">
    <name type="scientific">Pseudomaricurvus hydrocarbonicus</name>
    <dbReference type="NCBI Taxonomy" id="1470433"/>
    <lineage>
        <taxon>Bacteria</taxon>
        <taxon>Pseudomonadati</taxon>
        <taxon>Pseudomonadota</taxon>
        <taxon>Gammaproteobacteria</taxon>
        <taxon>Cellvibrionales</taxon>
        <taxon>Cellvibrionaceae</taxon>
        <taxon>Pseudomaricurvus</taxon>
    </lineage>
</organism>
<dbReference type="SUPFAM" id="SSF56752">
    <property type="entry name" value="D-aminoacid aminotransferase-like PLP-dependent enzymes"/>
    <property type="match status" value="1"/>
</dbReference>
<evidence type="ECO:0000313" key="16">
    <source>
        <dbReference type="Proteomes" id="UP000787472"/>
    </source>
</evidence>
<gene>
    <name evidence="15" type="primary">pabC</name>
    <name evidence="15" type="ORF">G8770_06765</name>
</gene>